<evidence type="ECO:0000313" key="2">
    <source>
        <dbReference type="Proteomes" id="UP001595748"/>
    </source>
</evidence>
<protein>
    <submittedName>
        <fullName evidence="1">Uncharacterized protein</fullName>
    </submittedName>
</protein>
<sequence length="164" mass="17800">MTAVLFLLLAPAPAPVTLHGQAGQLLTLTVRLPALSTGVLLNRGAPNSVTLKTPWGQTKKQPAGQPFPKDDKEFSDYFQQLQPITLKLKVPAGTPSGPHNAQLALHLFTCDKKERLCKQKDLTYPVTIHVGKMQRNATLNVPAALFRQTFKLDGSLRPSSLPSA</sequence>
<proteinExistence type="predicted"/>
<name>A0ABV8A3Q3_9DEIO</name>
<dbReference type="EMBL" id="JBHRZF010000001">
    <property type="protein sequence ID" value="MFC3859167.1"/>
    <property type="molecule type" value="Genomic_DNA"/>
</dbReference>
<gene>
    <name evidence="1" type="ORF">ACFOPQ_00075</name>
</gene>
<keyword evidence="2" id="KW-1185">Reference proteome</keyword>
<evidence type="ECO:0000313" key="1">
    <source>
        <dbReference type="EMBL" id="MFC3859167.1"/>
    </source>
</evidence>
<dbReference type="Proteomes" id="UP001595748">
    <property type="component" value="Unassembled WGS sequence"/>
</dbReference>
<organism evidence="1 2">
    <name type="scientific">Deinococcus antarcticus</name>
    <dbReference type="NCBI Taxonomy" id="1298767"/>
    <lineage>
        <taxon>Bacteria</taxon>
        <taxon>Thermotogati</taxon>
        <taxon>Deinococcota</taxon>
        <taxon>Deinococci</taxon>
        <taxon>Deinococcales</taxon>
        <taxon>Deinococcaceae</taxon>
        <taxon>Deinococcus</taxon>
    </lineage>
</organism>
<accession>A0ABV8A3Q3</accession>
<comment type="caution">
    <text evidence="1">The sequence shown here is derived from an EMBL/GenBank/DDBJ whole genome shotgun (WGS) entry which is preliminary data.</text>
</comment>
<reference evidence="2" key="1">
    <citation type="journal article" date="2019" name="Int. J. Syst. Evol. Microbiol.">
        <title>The Global Catalogue of Microorganisms (GCM) 10K type strain sequencing project: providing services to taxonomists for standard genome sequencing and annotation.</title>
        <authorList>
            <consortium name="The Broad Institute Genomics Platform"/>
            <consortium name="The Broad Institute Genome Sequencing Center for Infectious Disease"/>
            <person name="Wu L."/>
            <person name="Ma J."/>
        </authorList>
    </citation>
    <scope>NUCLEOTIDE SEQUENCE [LARGE SCALE GENOMIC DNA]</scope>
    <source>
        <strain evidence="2">CCTCC AB 2013263</strain>
    </source>
</reference>